<dbReference type="SUPFAM" id="SSF49344">
    <property type="entry name" value="CBD9-like"/>
    <property type="match status" value="1"/>
</dbReference>
<feature type="domain" description="Cytochrome b561" evidence="10">
    <location>
        <begin position="161"/>
        <end position="355"/>
    </location>
</feature>
<evidence type="ECO:0000256" key="1">
    <source>
        <dbReference type="ARBA" id="ARBA00004370"/>
    </source>
</evidence>
<dbReference type="RefSeq" id="XP_023624046.1">
    <property type="nucleotide sequence ID" value="XM_023768278.1"/>
</dbReference>
<keyword evidence="3 8" id="KW-0812">Transmembrane</keyword>
<feature type="transmembrane region" description="Helical" evidence="8">
    <location>
        <begin position="228"/>
        <end position="252"/>
    </location>
</feature>
<keyword evidence="6 8" id="KW-0472">Membrane</keyword>
<feature type="transmembrane region" description="Helical" evidence="8">
    <location>
        <begin position="264"/>
        <end position="282"/>
    </location>
</feature>
<evidence type="ECO:0000256" key="9">
    <source>
        <dbReference type="SAM" id="SignalP"/>
    </source>
</evidence>
<feature type="region of interest" description="Disordered" evidence="7">
    <location>
        <begin position="164"/>
        <end position="185"/>
    </location>
</feature>
<dbReference type="PANTHER" id="PTHR47797:SF1">
    <property type="entry name" value="CYTOCHROME B561 DOMAIN-CONTAINING PROTEIN-RELATED"/>
    <property type="match status" value="1"/>
</dbReference>
<protein>
    <submittedName>
        <fullName evidence="11">Related to cellobiose dehydrogenase</fullName>
    </submittedName>
</protein>
<dbReference type="SMART" id="SM00664">
    <property type="entry name" value="DoH"/>
    <property type="match status" value="1"/>
</dbReference>
<evidence type="ECO:0000256" key="6">
    <source>
        <dbReference type="ARBA" id="ARBA00023136"/>
    </source>
</evidence>
<feature type="chain" id="PRO_5013884739" evidence="9">
    <location>
        <begin position="20"/>
        <end position="385"/>
    </location>
</feature>
<dbReference type="STRING" id="112498.A0A2D3V9Q9"/>
<evidence type="ECO:0000256" key="4">
    <source>
        <dbReference type="ARBA" id="ARBA00022982"/>
    </source>
</evidence>
<proteinExistence type="predicted"/>
<dbReference type="GeneID" id="35598195"/>
<keyword evidence="9" id="KW-0732">Signal</keyword>
<dbReference type="InterPro" id="IPR005018">
    <property type="entry name" value="DOMON_domain"/>
</dbReference>
<comment type="subcellular location">
    <subcellularLocation>
        <location evidence="1">Membrane</location>
    </subcellularLocation>
</comment>
<dbReference type="EMBL" id="FJUY01000003">
    <property type="protein sequence ID" value="CZT17153.1"/>
    <property type="molecule type" value="Genomic_DNA"/>
</dbReference>
<dbReference type="OrthoDB" id="19261at2759"/>
<feature type="compositionally biased region" description="Low complexity" evidence="7">
    <location>
        <begin position="167"/>
        <end position="182"/>
    </location>
</feature>
<evidence type="ECO:0000256" key="8">
    <source>
        <dbReference type="SAM" id="Phobius"/>
    </source>
</evidence>
<dbReference type="CDD" id="cd09630">
    <property type="entry name" value="CDH_like_cytochrome"/>
    <property type="match status" value="1"/>
</dbReference>
<evidence type="ECO:0000313" key="11">
    <source>
        <dbReference type="EMBL" id="CZT17153.1"/>
    </source>
</evidence>
<feature type="transmembrane region" description="Helical" evidence="8">
    <location>
        <begin position="329"/>
        <end position="349"/>
    </location>
</feature>
<reference evidence="11 12" key="1">
    <citation type="submission" date="2016-03" db="EMBL/GenBank/DDBJ databases">
        <authorList>
            <person name="Ploux O."/>
        </authorList>
    </citation>
    <scope>NUCLEOTIDE SEQUENCE [LARGE SCALE GENOMIC DNA]</scope>
    <source>
        <strain evidence="11 12">URUG2</strain>
    </source>
</reference>
<dbReference type="Gene3D" id="1.20.120.1770">
    <property type="match status" value="1"/>
</dbReference>
<feature type="region of interest" description="Disordered" evidence="7">
    <location>
        <begin position="357"/>
        <end position="385"/>
    </location>
</feature>
<evidence type="ECO:0000256" key="7">
    <source>
        <dbReference type="SAM" id="MobiDB-lite"/>
    </source>
</evidence>
<dbReference type="CDD" id="cd08760">
    <property type="entry name" value="Cyt_b561_FRRS1_like"/>
    <property type="match status" value="1"/>
</dbReference>
<sequence>MKASLTGAALLSLGSAAQAQSIVSNCPATNVCYKLNVPDTTASSGSGDIYFQISAPTTYSWVALGQGSGMRGSNMFVMYTSSNGQNVTVSPRLGTGYNMPRYNSAAQLEVLEGSGVSNGMMTANVKCSNCNSWGESGKMDFSSTAASNWIYGYLSGEPLNSDDVEETAATTPASAGTSMGTGSSSGGGSSVSSKLIIAHGVIASVAFIAVFPIGGIIIRLASFTGLPWVHAAIQILGYLIFTVAFGMGIWIARNLDLLSNHHPIIGIVLFVLLFAQPFGGILHHRMYKKTGRRSIVSHLHVNLGRVAIILGIINGGLGLRLASVSKKYVIAYSVCAGVMGAAYIAAMIVGEVKKARKGPSELSKFEKHEVSSEEGISKVGTSSHR</sequence>
<feature type="transmembrane region" description="Helical" evidence="8">
    <location>
        <begin position="196"/>
        <end position="221"/>
    </location>
</feature>
<organism evidence="11 12">
    <name type="scientific">Ramularia collo-cygni</name>
    <dbReference type="NCBI Taxonomy" id="112498"/>
    <lineage>
        <taxon>Eukaryota</taxon>
        <taxon>Fungi</taxon>
        <taxon>Dikarya</taxon>
        <taxon>Ascomycota</taxon>
        <taxon>Pezizomycotina</taxon>
        <taxon>Dothideomycetes</taxon>
        <taxon>Dothideomycetidae</taxon>
        <taxon>Mycosphaerellales</taxon>
        <taxon>Mycosphaerellaceae</taxon>
        <taxon>Ramularia</taxon>
    </lineage>
</organism>
<dbReference type="Proteomes" id="UP000225277">
    <property type="component" value="Unassembled WGS sequence"/>
</dbReference>
<dbReference type="Pfam" id="PF16010">
    <property type="entry name" value="CDH-cyt"/>
    <property type="match status" value="1"/>
</dbReference>
<dbReference type="InterPro" id="IPR006593">
    <property type="entry name" value="Cyt_b561/ferric_Rdtase_TM"/>
</dbReference>
<evidence type="ECO:0000256" key="5">
    <source>
        <dbReference type="ARBA" id="ARBA00022989"/>
    </source>
</evidence>
<dbReference type="Gene3D" id="2.60.40.1210">
    <property type="entry name" value="Cellobiose dehydrogenase, cytochrome domain"/>
    <property type="match status" value="1"/>
</dbReference>
<keyword evidence="2" id="KW-0813">Transport</keyword>
<keyword evidence="12" id="KW-1185">Reference proteome</keyword>
<evidence type="ECO:0000256" key="2">
    <source>
        <dbReference type="ARBA" id="ARBA00022448"/>
    </source>
</evidence>
<dbReference type="GO" id="GO:0016020">
    <property type="term" value="C:membrane"/>
    <property type="evidence" value="ECO:0007669"/>
    <property type="project" value="UniProtKB-SubCell"/>
</dbReference>
<keyword evidence="4" id="KW-0249">Electron transport</keyword>
<dbReference type="InterPro" id="IPR015920">
    <property type="entry name" value="Cellobiose_DH-like_cyt"/>
</dbReference>
<name>A0A2D3V9Q9_9PEZI</name>
<accession>A0A2D3V9Q9</accession>
<evidence type="ECO:0000256" key="3">
    <source>
        <dbReference type="ARBA" id="ARBA00022692"/>
    </source>
</evidence>
<gene>
    <name evidence="11" type="ORF">RCC_02985</name>
</gene>
<dbReference type="PROSITE" id="PS50939">
    <property type="entry name" value="CYTOCHROME_B561"/>
    <property type="match status" value="1"/>
</dbReference>
<keyword evidence="5 8" id="KW-1133">Transmembrane helix</keyword>
<feature type="signal peptide" evidence="9">
    <location>
        <begin position="1"/>
        <end position="19"/>
    </location>
</feature>
<dbReference type="PANTHER" id="PTHR47797">
    <property type="entry name" value="DEHYDROGENASE, PUTATIVE (AFU_ORTHOLOGUE AFUA_8G05805)-RELATED"/>
    <property type="match status" value="1"/>
</dbReference>
<dbReference type="SMART" id="SM00665">
    <property type="entry name" value="B561"/>
    <property type="match status" value="1"/>
</dbReference>
<feature type="transmembrane region" description="Helical" evidence="8">
    <location>
        <begin position="303"/>
        <end position="323"/>
    </location>
</feature>
<dbReference type="AlphaFoldDB" id="A0A2D3V9Q9"/>
<evidence type="ECO:0000259" key="10">
    <source>
        <dbReference type="PROSITE" id="PS50939"/>
    </source>
</evidence>
<evidence type="ECO:0000313" key="12">
    <source>
        <dbReference type="Proteomes" id="UP000225277"/>
    </source>
</evidence>